<dbReference type="EMBL" id="LAZR01054903">
    <property type="protein sequence ID" value="KKK77550.1"/>
    <property type="molecule type" value="Genomic_DNA"/>
</dbReference>
<accession>A0A0F8YUV0</accession>
<gene>
    <name evidence="1" type="ORF">LCGC14_2852460</name>
</gene>
<reference evidence="1" key="1">
    <citation type="journal article" date="2015" name="Nature">
        <title>Complex archaea that bridge the gap between prokaryotes and eukaryotes.</title>
        <authorList>
            <person name="Spang A."/>
            <person name="Saw J.H."/>
            <person name="Jorgensen S.L."/>
            <person name="Zaremba-Niedzwiedzka K."/>
            <person name="Martijn J."/>
            <person name="Lind A.E."/>
            <person name="van Eijk R."/>
            <person name="Schleper C."/>
            <person name="Guy L."/>
            <person name="Ettema T.J."/>
        </authorList>
    </citation>
    <scope>NUCLEOTIDE SEQUENCE</scope>
</reference>
<organism evidence="1">
    <name type="scientific">marine sediment metagenome</name>
    <dbReference type="NCBI Taxonomy" id="412755"/>
    <lineage>
        <taxon>unclassified sequences</taxon>
        <taxon>metagenomes</taxon>
        <taxon>ecological metagenomes</taxon>
    </lineage>
</organism>
<dbReference type="AlphaFoldDB" id="A0A0F8YUV0"/>
<comment type="caution">
    <text evidence="1">The sequence shown here is derived from an EMBL/GenBank/DDBJ whole genome shotgun (WGS) entry which is preliminary data.</text>
</comment>
<protein>
    <submittedName>
        <fullName evidence="1">Uncharacterized protein</fullName>
    </submittedName>
</protein>
<sequence>MDGTLEATAVKLNELSNSNFSTTNPIDPDKFDDLSSDAAAQDEVFDPYIGGVQTTATDFVEEIQSLDEIESIDEAAEKLDKSQKYSDLKKVEIPPETEFWGHCSNLQVWAENGYNSNLIHMSLAFPLLKRLYELNDPVAVKVFKEEIGSRFVVGIPRVVIYLIEANYLEYLNKEELILIIRELKEKKHQLYAFILPMLMRRKYIFQDYSRNKVKRFIDKFIFEGDTGTFQNMKLEEYLLWLRQEHIINLRLMLKKQ</sequence>
<proteinExistence type="predicted"/>
<name>A0A0F8YUV0_9ZZZZ</name>
<evidence type="ECO:0000313" key="1">
    <source>
        <dbReference type="EMBL" id="KKK77550.1"/>
    </source>
</evidence>